<accession>A0A6P6FM62</accession>
<dbReference type="InterPro" id="IPR025486">
    <property type="entry name" value="DUF4378"/>
</dbReference>
<dbReference type="Proteomes" id="UP001652623">
    <property type="component" value="Chromosome 11"/>
</dbReference>
<sequence length="895" mass="100904">MLEKKYIIKNMPQDGLKSSIYRSFVTCDDPKGVVDCRTTRKSKTSSQKIEHKSEGKRKLKSSTSSLDIKPEKQEMPSKRITEELHSPSSFQLREVSREAQKLNQTIESWSKGLSFDGQSTDIAKDLLKGALDLQDSLVMLGKLQEASQYMAHLKKKQIDRSERYGKHEVGIERTHSDQYRESNFMPGFQKPRLSADWSSRSSTEELKKVSGKDEVRIERTYSDQYRESNFVPGFQKPRLSVDGSSRNSTEELKKVIKESLVRQNLLPNTKIHERAIFPPRNFDSASETPSTSSSQSSFLHAATDSAPASAPPQKTKGPNLIAKLMGLGEFPPKTLHPSPQKQFEDQKISNQQRPAFEIDKPKVRKPQSELQIANKERTLKEIIETMQFKGLLRSNSAKELQPSFQHSSHSHPEEKWIDESQPIVLIRPLRAPCVETKKHHTPLFQEEEDLDRRKMLRKLRTKERSTLKAMLKSDKMPRKLEGTPIKELELEGAKEHRVTVEKTEAKDAVEKPEAKYVVVKERPSNKLRNSHPVNHKPQKKEAIEKKADKAQKEAALSRKSLEKDTVKVKHAPKSKEQAKMISSKAKKPDSGSNITKHQISRQSSTKSCTIVKHTTQSLTRNSSDQKKNRVKKETLVREPTAAKSVTKNVGCKEDDKKVDLASESDCPLISTNSSLEDQHPKEDAQASGSQIGENYSDCQRSLCDLTLSTTNHETDIAEEASSPIGLCRTDSKTIKNKANLKSLLLSSPSFLALVKELFDLSLNASTELQTSSANDFGASSMKLSSDCANELVERKGSQYSQRFHPNVRLCITLEDLMEEICNGIETLKNYTKLGGENPPVDSQCSILERDMMCKGFVNGIWESGWSSQYSLDEAEQVVNDIEKLILSGLIEEVFT</sequence>
<evidence type="ECO:0000259" key="2">
    <source>
        <dbReference type="Pfam" id="PF14309"/>
    </source>
</evidence>
<dbReference type="GeneID" id="107431804"/>
<evidence type="ECO:0000313" key="4">
    <source>
        <dbReference type="RefSeq" id="XP_024922576.3"/>
    </source>
</evidence>
<feature type="compositionally biased region" description="Basic and acidic residues" evidence="1">
    <location>
        <begin position="512"/>
        <end position="524"/>
    </location>
</feature>
<feature type="compositionally biased region" description="Low complexity" evidence="1">
    <location>
        <begin position="284"/>
        <end position="312"/>
    </location>
</feature>
<evidence type="ECO:0000256" key="1">
    <source>
        <dbReference type="SAM" id="MobiDB-lite"/>
    </source>
</evidence>
<dbReference type="AlphaFoldDB" id="A0A6P6FM62"/>
<feature type="compositionally biased region" description="Basic and acidic residues" evidence="1">
    <location>
        <begin position="539"/>
        <end position="578"/>
    </location>
</feature>
<feature type="region of interest" description="Disordered" evidence="1">
    <location>
        <begin position="35"/>
        <end position="78"/>
    </location>
</feature>
<reference evidence="4" key="1">
    <citation type="submission" date="2025-08" db="UniProtKB">
        <authorList>
            <consortium name="RefSeq"/>
        </authorList>
    </citation>
    <scope>IDENTIFICATION</scope>
    <source>
        <tissue evidence="4">Seedling</tissue>
    </source>
</reference>
<keyword evidence="3" id="KW-1185">Reference proteome</keyword>
<dbReference type="RefSeq" id="XP_024922576.3">
    <property type="nucleotide sequence ID" value="XM_025066808.3"/>
</dbReference>
<proteinExistence type="predicted"/>
<feature type="compositionally biased region" description="Basic and acidic residues" evidence="1">
    <location>
        <begin position="68"/>
        <end position="78"/>
    </location>
</feature>
<feature type="compositionally biased region" description="Basic and acidic residues" evidence="1">
    <location>
        <begin position="623"/>
        <end position="636"/>
    </location>
</feature>
<feature type="region of interest" description="Disordered" evidence="1">
    <location>
        <begin position="277"/>
        <end position="319"/>
    </location>
</feature>
<name>A0A6P6FM62_ZIZJJ</name>
<organism evidence="3 4">
    <name type="scientific">Ziziphus jujuba</name>
    <name type="common">Chinese jujube</name>
    <name type="synonym">Ziziphus sativa</name>
    <dbReference type="NCBI Taxonomy" id="326968"/>
    <lineage>
        <taxon>Eukaryota</taxon>
        <taxon>Viridiplantae</taxon>
        <taxon>Streptophyta</taxon>
        <taxon>Embryophyta</taxon>
        <taxon>Tracheophyta</taxon>
        <taxon>Spermatophyta</taxon>
        <taxon>Magnoliopsida</taxon>
        <taxon>eudicotyledons</taxon>
        <taxon>Gunneridae</taxon>
        <taxon>Pentapetalae</taxon>
        <taxon>rosids</taxon>
        <taxon>fabids</taxon>
        <taxon>Rosales</taxon>
        <taxon>Rhamnaceae</taxon>
        <taxon>Paliureae</taxon>
        <taxon>Ziziphus</taxon>
    </lineage>
</organism>
<dbReference type="PANTHER" id="PTHR34282:SF2">
    <property type="entry name" value="DUF3741 DOMAIN-CONTAINING PROTEIN"/>
    <property type="match status" value="1"/>
</dbReference>
<evidence type="ECO:0000313" key="3">
    <source>
        <dbReference type="Proteomes" id="UP001652623"/>
    </source>
</evidence>
<feature type="region of interest" description="Disordered" evidence="1">
    <location>
        <begin position="512"/>
        <end position="648"/>
    </location>
</feature>
<dbReference type="PANTHER" id="PTHR34282">
    <property type="entry name" value="OS01G0228800 PROTEIN-RELATED"/>
    <property type="match status" value="1"/>
</dbReference>
<dbReference type="Pfam" id="PF14309">
    <property type="entry name" value="DUF4378"/>
    <property type="match status" value="1"/>
</dbReference>
<protein>
    <submittedName>
        <fullName evidence="4">Uncharacterized protein LOC107431804 isoform X1</fullName>
    </submittedName>
</protein>
<dbReference type="FunCoup" id="A0A6P6FM62">
    <property type="interactions" value="422"/>
</dbReference>
<feature type="compositionally biased region" description="Polar residues" evidence="1">
    <location>
        <begin position="590"/>
        <end position="622"/>
    </location>
</feature>
<feature type="region of interest" description="Disordered" evidence="1">
    <location>
        <begin position="332"/>
        <end position="354"/>
    </location>
</feature>
<dbReference type="InParanoid" id="A0A6P6FM62"/>
<feature type="region of interest" description="Disordered" evidence="1">
    <location>
        <begin position="669"/>
        <end position="691"/>
    </location>
</feature>
<gene>
    <name evidence="4" type="primary">LOC107431804</name>
</gene>
<feature type="domain" description="DUF4378" evidence="2">
    <location>
        <begin position="770"/>
        <end position="892"/>
    </location>
</feature>